<comment type="caution">
    <text evidence="1">The sequence shown here is derived from an EMBL/GenBank/DDBJ whole genome shotgun (WGS) entry which is preliminary data.</text>
</comment>
<dbReference type="AlphaFoldDB" id="A0A4Y2TB78"/>
<evidence type="ECO:0000313" key="1">
    <source>
        <dbReference type="EMBL" id="GBN97822.1"/>
    </source>
</evidence>
<keyword evidence="2" id="KW-1185">Reference proteome</keyword>
<accession>A0A4Y2TB78</accession>
<evidence type="ECO:0000313" key="2">
    <source>
        <dbReference type="Proteomes" id="UP000499080"/>
    </source>
</evidence>
<dbReference type="Proteomes" id="UP000499080">
    <property type="component" value="Unassembled WGS sequence"/>
</dbReference>
<protein>
    <submittedName>
        <fullName evidence="1">Uncharacterized protein</fullName>
    </submittedName>
</protein>
<dbReference type="EMBL" id="BGPR01027385">
    <property type="protein sequence ID" value="GBN97822.1"/>
    <property type="molecule type" value="Genomic_DNA"/>
</dbReference>
<name>A0A4Y2TB78_ARAVE</name>
<organism evidence="1 2">
    <name type="scientific">Araneus ventricosus</name>
    <name type="common">Orbweaver spider</name>
    <name type="synonym">Epeira ventricosa</name>
    <dbReference type="NCBI Taxonomy" id="182803"/>
    <lineage>
        <taxon>Eukaryota</taxon>
        <taxon>Metazoa</taxon>
        <taxon>Ecdysozoa</taxon>
        <taxon>Arthropoda</taxon>
        <taxon>Chelicerata</taxon>
        <taxon>Arachnida</taxon>
        <taxon>Araneae</taxon>
        <taxon>Araneomorphae</taxon>
        <taxon>Entelegynae</taxon>
        <taxon>Araneoidea</taxon>
        <taxon>Araneidae</taxon>
        <taxon>Araneus</taxon>
    </lineage>
</organism>
<sequence length="101" mass="11481">MVQEINRCPNDEDGEGIKSVACEDVVLELTKWIKLDGEDFHHFLELKTGLGGNAANKELQDAKEECLNEMEATFYEESIRKLVHLYVASQKPLYGRSRPVV</sequence>
<reference evidence="1 2" key="1">
    <citation type="journal article" date="2019" name="Sci. Rep.">
        <title>Orb-weaving spider Araneus ventricosus genome elucidates the spidroin gene catalogue.</title>
        <authorList>
            <person name="Kono N."/>
            <person name="Nakamura H."/>
            <person name="Ohtoshi R."/>
            <person name="Moran D.A.P."/>
            <person name="Shinohara A."/>
            <person name="Yoshida Y."/>
            <person name="Fujiwara M."/>
            <person name="Mori M."/>
            <person name="Tomita M."/>
            <person name="Arakawa K."/>
        </authorList>
    </citation>
    <scope>NUCLEOTIDE SEQUENCE [LARGE SCALE GENOMIC DNA]</scope>
</reference>
<proteinExistence type="predicted"/>
<gene>
    <name evidence="1" type="ORF">AVEN_201969_1</name>
</gene>